<comment type="caution">
    <text evidence="1">The sequence shown here is derived from an EMBL/GenBank/DDBJ whole genome shotgun (WGS) entry which is preliminary data.</text>
</comment>
<evidence type="ECO:0000313" key="1">
    <source>
        <dbReference type="EMBL" id="KAJ2971587.1"/>
    </source>
</evidence>
<accession>A0ACC1MX37</accession>
<protein>
    <submittedName>
        <fullName evidence="1">Uncharacterized protein</fullName>
    </submittedName>
</protein>
<name>A0ACC1MX37_9APHY</name>
<proteinExistence type="predicted"/>
<dbReference type="EMBL" id="JANSHE010005322">
    <property type="protein sequence ID" value="KAJ2971587.1"/>
    <property type="molecule type" value="Genomic_DNA"/>
</dbReference>
<organism evidence="1 2">
    <name type="scientific">Trametes sanguinea</name>
    <dbReference type="NCBI Taxonomy" id="158606"/>
    <lineage>
        <taxon>Eukaryota</taxon>
        <taxon>Fungi</taxon>
        <taxon>Dikarya</taxon>
        <taxon>Basidiomycota</taxon>
        <taxon>Agaricomycotina</taxon>
        <taxon>Agaricomycetes</taxon>
        <taxon>Polyporales</taxon>
        <taxon>Polyporaceae</taxon>
        <taxon>Trametes</taxon>
    </lineage>
</organism>
<keyword evidence="2" id="KW-1185">Reference proteome</keyword>
<sequence length="170" mass="17922">MWEKEGGEGRRGMPRMPLPSPFSSSSLALFGPRLPPPSQTAHQSPASLDIDPLRPCSCPTALRVSDTDAVAHPSHPARLQDAARLRMTFACACLRPVVVVVRLLTDRPCASAAKEQRIFAWAMLACKSLGVLDGGGGRMHALEQGCATSAAGLDDADSDSVDQSMLAPSS</sequence>
<gene>
    <name evidence="1" type="ORF">NUW54_g12471</name>
</gene>
<dbReference type="Proteomes" id="UP001144978">
    <property type="component" value="Unassembled WGS sequence"/>
</dbReference>
<evidence type="ECO:0000313" key="2">
    <source>
        <dbReference type="Proteomes" id="UP001144978"/>
    </source>
</evidence>
<reference evidence="1" key="1">
    <citation type="submission" date="2022-08" db="EMBL/GenBank/DDBJ databases">
        <title>Genome Sequence of Pycnoporus sanguineus.</title>
        <authorList>
            <person name="Buettner E."/>
        </authorList>
    </citation>
    <scope>NUCLEOTIDE SEQUENCE</scope>
    <source>
        <strain evidence="1">CG-C14</strain>
    </source>
</reference>